<gene>
    <name evidence="1" type="ORF">LLUT_LOCUS23341</name>
</gene>
<proteinExistence type="predicted"/>
<protein>
    <submittedName>
        <fullName evidence="1">Uncharacterized protein</fullName>
    </submittedName>
</protein>
<evidence type="ECO:0000313" key="1">
    <source>
        <dbReference type="EMBL" id="CAL0322281.1"/>
    </source>
</evidence>
<dbReference type="Proteomes" id="UP001497480">
    <property type="component" value="Unassembled WGS sequence"/>
</dbReference>
<name>A0AAV1XKX0_LUPLU</name>
<organism evidence="1 2">
    <name type="scientific">Lupinus luteus</name>
    <name type="common">European yellow lupine</name>
    <dbReference type="NCBI Taxonomy" id="3873"/>
    <lineage>
        <taxon>Eukaryota</taxon>
        <taxon>Viridiplantae</taxon>
        <taxon>Streptophyta</taxon>
        <taxon>Embryophyta</taxon>
        <taxon>Tracheophyta</taxon>
        <taxon>Spermatophyta</taxon>
        <taxon>Magnoliopsida</taxon>
        <taxon>eudicotyledons</taxon>
        <taxon>Gunneridae</taxon>
        <taxon>Pentapetalae</taxon>
        <taxon>rosids</taxon>
        <taxon>fabids</taxon>
        <taxon>Fabales</taxon>
        <taxon>Fabaceae</taxon>
        <taxon>Papilionoideae</taxon>
        <taxon>50 kb inversion clade</taxon>
        <taxon>genistoids sensu lato</taxon>
        <taxon>core genistoids</taxon>
        <taxon>Genisteae</taxon>
        <taxon>Lupinus</taxon>
    </lineage>
</organism>
<sequence>MGLGKSEVGVKRGQKEEAKRVTTIDPNFLSLIDFLSTHCADQHGLSPNDQTLIHKKV</sequence>
<dbReference type="AlphaFoldDB" id="A0AAV1XKX0"/>
<keyword evidence="2" id="KW-1185">Reference proteome</keyword>
<accession>A0AAV1XKX0</accession>
<reference evidence="1 2" key="1">
    <citation type="submission" date="2024-03" db="EMBL/GenBank/DDBJ databases">
        <authorList>
            <person name="Martinez-Hernandez J."/>
        </authorList>
    </citation>
    <scope>NUCLEOTIDE SEQUENCE [LARGE SCALE GENOMIC DNA]</scope>
</reference>
<comment type="caution">
    <text evidence="1">The sequence shown here is derived from an EMBL/GenBank/DDBJ whole genome shotgun (WGS) entry which is preliminary data.</text>
</comment>
<evidence type="ECO:0000313" key="2">
    <source>
        <dbReference type="Proteomes" id="UP001497480"/>
    </source>
</evidence>
<dbReference type="EMBL" id="CAXHTB010000016">
    <property type="protein sequence ID" value="CAL0322281.1"/>
    <property type="molecule type" value="Genomic_DNA"/>
</dbReference>